<dbReference type="EMBL" id="LSUQ01000056">
    <property type="protein sequence ID" value="OAG92917.1"/>
    <property type="molecule type" value="Genomic_DNA"/>
</dbReference>
<dbReference type="InterPro" id="IPR043504">
    <property type="entry name" value="Peptidase_S1_PA_chymotrypsin"/>
</dbReference>
<organism evidence="2 3">
    <name type="scientific">Ferroacidibacillus organovorans</name>
    <dbReference type="NCBI Taxonomy" id="1765683"/>
    <lineage>
        <taxon>Bacteria</taxon>
        <taxon>Bacillati</taxon>
        <taxon>Bacillota</taxon>
        <taxon>Bacilli</taxon>
        <taxon>Bacillales</taxon>
        <taxon>Alicyclobacillaceae</taxon>
        <taxon>Ferroacidibacillus</taxon>
    </lineage>
</organism>
<keyword evidence="1" id="KW-0720">Serine protease</keyword>
<evidence type="ECO:0000313" key="3">
    <source>
        <dbReference type="Proteomes" id="UP000077421"/>
    </source>
</evidence>
<comment type="caution">
    <text evidence="2">The sequence shown here is derived from an EMBL/GenBank/DDBJ whole genome shotgun (WGS) entry which is preliminary data.</text>
</comment>
<dbReference type="GO" id="GO:0008236">
    <property type="term" value="F:serine-type peptidase activity"/>
    <property type="evidence" value="ECO:0007669"/>
    <property type="project" value="UniProtKB-KW"/>
</dbReference>
<dbReference type="Gene3D" id="2.40.10.10">
    <property type="entry name" value="Trypsin-like serine proteases"/>
    <property type="match status" value="1"/>
</dbReference>
<protein>
    <recommendedName>
        <fullName evidence="4">Serine protease</fullName>
    </recommendedName>
</protein>
<evidence type="ECO:0000256" key="1">
    <source>
        <dbReference type="ARBA" id="ARBA00022825"/>
    </source>
</evidence>
<dbReference type="InterPro" id="IPR009003">
    <property type="entry name" value="Peptidase_S1_PA"/>
</dbReference>
<keyword evidence="1" id="KW-0645">Protease</keyword>
<dbReference type="Proteomes" id="UP000077421">
    <property type="component" value="Unassembled WGS sequence"/>
</dbReference>
<proteinExistence type="predicted"/>
<dbReference type="SUPFAM" id="SSF50494">
    <property type="entry name" value="Trypsin-like serine proteases"/>
    <property type="match status" value="1"/>
</dbReference>
<name>A0A853K885_9BACL</name>
<keyword evidence="1" id="KW-0378">Hydrolase</keyword>
<dbReference type="AlphaFoldDB" id="A0A853K885"/>
<sequence length="146" mass="16003">MDVVLIPLEKLDPIVYYGMPLELADTDMVPTPAMPVSIIGFPLGLSTGGLWPIWKTGHIASDPDLNYDGRPAFLIDATTRGGMSGSPVILRLSGGYRTSNGNFMISMSGFQDKLLGIYAGRIHENLEVGRVWRPNLIRDILTHHDP</sequence>
<evidence type="ECO:0000313" key="2">
    <source>
        <dbReference type="EMBL" id="OAG92917.1"/>
    </source>
</evidence>
<evidence type="ECO:0008006" key="4">
    <source>
        <dbReference type="Google" id="ProtNLM"/>
    </source>
</evidence>
<accession>A0A853K885</accession>
<gene>
    <name evidence="2" type="ORF">AYW79_12820</name>
</gene>
<reference evidence="2 3" key="1">
    <citation type="submission" date="2016-02" db="EMBL/GenBank/DDBJ databases">
        <title>Draft genome sequence of Acidibacillus ferrooxidans SLC66.</title>
        <authorList>
            <person name="Oliveira G."/>
            <person name="Nancucheo I."/>
            <person name="Dall'Agnol H."/>
            <person name="Johnson B."/>
            <person name="Oliveira R."/>
            <person name="Nunes G.L."/>
            <person name="Tzotzos G."/>
            <person name="Orellana S.C."/>
            <person name="Salim A.C."/>
            <person name="Araujo F.M."/>
        </authorList>
    </citation>
    <scope>NUCLEOTIDE SEQUENCE [LARGE SCALE GENOMIC DNA]</scope>
    <source>
        <strain evidence="2 3">SLC66</strain>
    </source>
</reference>